<organism evidence="1 2">
    <name type="scientific">Catenuloplanes nepalensis</name>
    <dbReference type="NCBI Taxonomy" id="587533"/>
    <lineage>
        <taxon>Bacteria</taxon>
        <taxon>Bacillati</taxon>
        <taxon>Actinomycetota</taxon>
        <taxon>Actinomycetes</taxon>
        <taxon>Micromonosporales</taxon>
        <taxon>Micromonosporaceae</taxon>
        <taxon>Catenuloplanes</taxon>
    </lineage>
</organism>
<proteinExistence type="predicted"/>
<dbReference type="Gene3D" id="3.40.50.1820">
    <property type="entry name" value="alpha/beta hydrolase"/>
    <property type="match status" value="1"/>
</dbReference>
<name>A0ABT9MP48_9ACTN</name>
<protein>
    <submittedName>
        <fullName evidence="1">Pimeloyl-ACP methyl ester carboxylesterase</fullName>
    </submittedName>
</protein>
<comment type="caution">
    <text evidence="1">The sequence shown here is derived from an EMBL/GenBank/DDBJ whole genome shotgun (WGS) entry which is preliminary data.</text>
</comment>
<evidence type="ECO:0000313" key="2">
    <source>
        <dbReference type="Proteomes" id="UP001240984"/>
    </source>
</evidence>
<dbReference type="Proteomes" id="UP001240984">
    <property type="component" value="Unassembled WGS sequence"/>
</dbReference>
<dbReference type="SUPFAM" id="SSF53474">
    <property type="entry name" value="alpha/beta-Hydrolases"/>
    <property type="match status" value="1"/>
</dbReference>
<gene>
    <name evidence="1" type="ORF">J2S43_001726</name>
</gene>
<dbReference type="InterPro" id="IPR029058">
    <property type="entry name" value="AB_hydrolase_fold"/>
</dbReference>
<sequence length="112" mass="12201">MAGAVTEADIDEFTRTYARPGGWRGTEGLYRSTLGDNGRTRTLAESRPLTVPVLAVDGINAPFTARTMHQVTRGDVTAIRIPDVGHLVAQEDPATFATTLLDFTDRVDQGRR</sequence>
<dbReference type="RefSeq" id="WP_306828233.1">
    <property type="nucleotide sequence ID" value="NZ_JAUSRA010000001.1"/>
</dbReference>
<reference evidence="1 2" key="1">
    <citation type="submission" date="2023-07" db="EMBL/GenBank/DDBJ databases">
        <title>Sequencing the genomes of 1000 actinobacteria strains.</title>
        <authorList>
            <person name="Klenk H.-P."/>
        </authorList>
    </citation>
    <scope>NUCLEOTIDE SEQUENCE [LARGE SCALE GENOMIC DNA]</scope>
    <source>
        <strain evidence="1 2">DSM 44710</strain>
    </source>
</reference>
<evidence type="ECO:0000313" key="1">
    <source>
        <dbReference type="EMBL" id="MDP9793214.1"/>
    </source>
</evidence>
<dbReference type="EMBL" id="JAUSRA010000001">
    <property type="protein sequence ID" value="MDP9793214.1"/>
    <property type="molecule type" value="Genomic_DNA"/>
</dbReference>
<keyword evidence="2" id="KW-1185">Reference proteome</keyword>
<accession>A0ABT9MP48</accession>